<keyword evidence="2" id="KW-1185">Reference proteome</keyword>
<proteinExistence type="predicted"/>
<protein>
    <recommendedName>
        <fullName evidence="3">ArsR family transcriptional regulator</fullName>
    </recommendedName>
</protein>
<dbReference type="Gene3D" id="1.10.10.10">
    <property type="entry name" value="Winged helix-like DNA-binding domain superfamily/Winged helix DNA-binding domain"/>
    <property type="match status" value="1"/>
</dbReference>
<evidence type="ECO:0000313" key="2">
    <source>
        <dbReference type="Proteomes" id="UP000610960"/>
    </source>
</evidence>
<dbReference type="CDD" id="cd00090">
    <property type="entry name" value="HTH_ARSR"/>
    <property type="match status" value="1"/>
</dbReference>
<organism evidence="1 2">
    <name type="scientific">Thermocladium modestius</name>
    <dbReference type="NCBI Taxonomy" id="62609"/>
    <lineage>
        <taxon>Archaea</taxon>
        <taxon>Thermoproteota</taxon>
        <taxon>Thermoprotei</taxon>
        <taxon>Thermoproteales</taxon>
        <taxon>Thermoproteaceae</taxon>
        <taxon>Thermocladium</taxon>
    </lineage>
</organism>
<accession>A0A830GYY6</accession>
<reference evidence="1" key="2">
    <citation type="submission" date="2020-09" db="EMBL/GenBank/DDBJ databases">
        <authorList>
            <person name="Sun Q."/>
            <person name="Ohkuma M."/>
        </authorList>
    </citation>
    <scope>NUCLEOTIDE SEQUENCE</scope>
    <source>
        <strain evidence="1">JCM 10088</strain>
    </source>
</reference>
<evidence type="ECO:0008006" key="3">
    <source>
        <dbReference type="Google" id="ProtNLM"/>
    </source>
</evidence>
<sequence length="212" mass="23655">MDVVSNAEVIRIPVVKWVGNDGVRMMSEAAFLKALHPVRINILRLINFGVTRPVDMIQKLKVPRSTLFHHLSELLGSGWVMDRNGEYGLAASVYLAYRVSGEDGSLSIRMINNMGAFVDYKTGFIVVTGKEPTINCVRCPFITQCTNALRSLEDKFNVTITSRTPAEAYVELLSNWMKDKLAKLLSDGFLDIREERQPRGGRDGKAVSFASD</sequence>
<gene>
    <name evidence="1" type="ORF">GCM10007981_16250</name>
</gene>
<dbReference type="OrthoDB" id="26024at2157"/>
<dbReference type="InterPro" id="IPR011991">
    <property type="entry name" value="ArsR-like_HTH"/>
</dbReference>
<dbReference type="EMBL" id="BMNL01000003">
    <property type="protein sequence ID" value="GGP21991.1"/>
    <property type="molecule type" value="Genomic_DNA"/>
</dbReference>
<dbReference type="InterPro" id="IPR036390">
    <property type="entry name" value="WH_DNA-bd_sf"/>
</dbReference>
<dbReference type="RefSeq" id="WP_188596879.1">
    <property type="nucleotide sequence ID" value="NZ_BMNL01000003.1"/>
</dbReference>
<evidence type="ECO:0000313" key="1">
    <source>
        <dbReference type="EMBL" id="GGP21991.1"/>
    </source>
</evidence>
<dbReference type="Proteomes" id="UP000610960">
    <property type="component" value="Unassembled WGS sequence"/>
</dbReference>
<name>A0A830GYY6_9CREN</name>
<comment type="caution">
    <text evidence="1">The sequence shown here is derived from an EMBL/GenBank/DDBJ whole genome shotgun (WGS) entry which is preliminary data.</text>
</comment>
<dbReference type="SUPFAM" id="SSF46785">
    <property type="entry name" value="Winged helix' DNA-binding domain"/>
    <property type="match status" value="1"/>
</dbReference>
<dbReference type="InterPro" id="IPR036388">
    <property type="entry name" value="WH-like_DNA-bd_sf"/>
</dbReference>
<reference evidence="1" key="1">
    <citation type="journal article" date="2014" name="Int. J. Syst. Evol. Microbiol.">
        <title>Complete genome sequence of Corynebacterium casei LMG S-19264T (=DSM 44701T), isolated from a smear-ripened cheese.</title>
        <authorList>
            <consortium name="US DOE Joint Genome Institute (JGI-PGF)"/>
            <person name="Walter F."/>
            <person name="Albersmeier A."/>
            <person name="Kalinowski J."/>
            <person name="Ruckert C."/>
        </authorList>
    </citation>
    <scope>NUCLEOTIDE SEQUENCE</scope>
    <source>
        <strain evidence="1">JCM 10088</strain>
    </source>
</reference>
<dbReference type="AlphaFoldDB" id="A0A830GYY6"/>